<evidence type="ECO:0000313" key="4">
    <source>
        <dbReference type="RefSeq" id="XP_024882832.1"/>
    </source>
</evidence>
<feature type="region of interest" description="Disordered" evidence="2">
    <location>
        <begin position="146"/>
        <end position="178"/>
    </location>
</feature>
<name>A0A6J1QK61_9HYME</name>
<dbReference type="AlphaFoldDB" id="A0A6J1QK61"/>
<feature type="compositionally biased region" description="Acidic residues" evidence="2">
    <location>
        <begin position="38"/>
        <end position="49"/>
    </location>
</feature>
<evidence type="ECO:0000256" key="2">
    <source>
        <dbReference type="SAM" id="MobiDB-lite"/>
    </source>
</evidence>
<dbReference type="GeneID" id="112461721"/>
<feature type="coiled-coil region" evidence="1">
    <location>
        <begin position="77"/>
        <end position="111"/>
    </location>
</feature>
<evidence type="ECO:0000313" key="3">
    <source>
        <dbReference type="Proteomes" id="UP000504618"/>
    </source>
</evidence>
<gene>
    <name evidence="4" type="primary">LOC112461721</name>
</gene>
<keyword evidence="3" id="KW-1185">Reference proteome</keyword>
<reference evidence="4" key="1">
    <citation type="submission" date="2025-08" db="UniProtKB">
        <authorList>
            <consortium name="RefSeq"/>
        </authorList>
    </citation>
    <scope>IDENTIFICATION</scope>
    <source>
        <tissue evidence="4">Whole body</tissue>
    </source>
</reference>
<dbReference type="Proteomes" id="UP000504618">
    <property type="component" value="Unplaced"/>
</dbReference>
<feature type="region of interest" description="Disordered" evidence="2">
    <location>
        <begin position="35"/>
        <end position="69"/>
    </location>
</feature>
<accession>A0A6J1QK61</accession>
<evidence type="ECO:0000256" key="1">
    <source>
        <dbReference type="SAM" id="Coils"/>
    </source>
</evidence>
<organism evidence="3 4">
    <name type="scientific">Temnothorax curvispinosus</name>
    <dbReference type="NCBI Taxonomy" id="300111"/>
    <lineage>
        <taxon>Eukaryota</taxon>
        <taxon>Metazoa</taxon>
        <taxon>Ecdysozoa</taxon>
        <taxon>Arthropoda</taxon>
        <taxon>Hexapoda</taxon>
        <taxon>Insecta</taxon>
        <taxon>Pterygota</taxon>
        <taxon>Neoptera</taxon>
        <taxon>Endopterygota</taxon>
        <taxon>Hymenoptera</taxon>
        <taxon>Apocrita</taxon>
        <taxon>Aculeata</taxon>
        <taxon>Formicoidea</taxon>
        <taxon>Formicidae</taxon>
        <taxon>Myrmicinae</taxon>
        <taxon>Temnothorax</taxon>
    </lineage>
</organism>
<sequence length="399" mass="45268">GKTKKESAHTVLAEKFVTKRKKLLWSKRDKYTATKNDEDYDEDYDENYDEDYHKEEEESSDDSDDDVMPKKLHVEAMQDKAKKIKSLETKIKKLEKELEEIRTLNILYQKEYFSSSSANSAKSHVEQLTQSPPCNEERISKIAKLNSPLSSKSPTSVSKCAASTPVSSRTSTTNTLSESKPSACLLPVSVERATSESLSLNTSRFHIEDSFVADNGPVKLEPMDTTETQEPAASAMSLENIKEDKILIHENPAIWVPVVGWEKIKAIAEIMYMDPSNNNETGDKAYIYTLAQHMFGTEKLLTHVISSCNVQKKKFLDSGRTAPPNKFLEKDLLAAIYGAQMRRYYILNKESADPKSERITPTKINYHIGRKAFNLKKSEKARQERLARDALQMNNQLKP</sequence>
<dbReference type="RefSeq" id="XP_024882832.1">
    <property type="nucleotide sequence ID" value="XM_025027064.1"/>
</dbReference>
<feature type="non-terminal residue" evidence="4">
    <location>
        <position position="1"/>
    </location>
</feature>
<keyword evidence="1" id="KW-0175">Coiled coil</keyword>
<proteinExistence type="predicted"/>
<feature type="compositionally biased region" description="Low complexity" evidence="2">
    <location>
        <begin position="146"/>
        <end position="159"/>
    </location>
</feature>
<protein>
    <submittedName>
        <fullName evidence="4">Uncharacterized protein LOC112461721</fullName>
    </submittedName>
</protein>
<feature type="compositionally biased region" description="Acidic residues" evidence="2">
    <location>
        <begin position="57"/>
        <end position="66"/>
    </location>
</feature>
<feature type="compositionally biased region" description="Polar residues" evidence="2">
    <location>
        <begin position="164"/>
        <end position="178"/>
    </location>
</feature>